<dbReference type="eggNOG" id="COG3439">
    <property type="taxonomic scope" value="Bacteria"/>
</dbReference>
<gene>
    <name evidence="3" type="ordered locus">Hneap_0376</name>
</gene>
<dbReference type="PANTHER" id="PTHR38342:SF2">
    <property type="entry name" value="INNER MEMBRANE OR EXPORTED"/>
    <property type="match status" value="1"/>
</dbReference>
<dbReference type="PANTHER" id="PTHR38342">
    <property type="entry name" value="SLR5037 PROTEIN"/>
    <property type="match status" value="1"/>
</dbReference>
<protein>
    <recommendedName>
        <fullName evidence="2">DUF302 domain-containing protein</fullName>
    </recommendedName>
</protein>
<feature type="chain" id="PRO_5003010807" description="DUF302 domain-containing protein" evidence="1">
    <location>
        <begin position="20"/>
        <end position="148"/>
    </location>
</feature>
<dbReference type="Gene3D" id="3.30.310.70">
    <property type="entry name" value="TT1751-like domain"/>
    <property type="match status" value="1"/>
</dbReference>
<accession>D0KXR1</accession>
<dbReference type="KEGG" id="hna:Hneap_0376"/>
<name>D0KXR1_HALNC</name>
<proteinExistence type="predicted"/>
<dbReference type="InterPro" id="IPR035923">
    <property type="entry name" value="TT1751-like_sf"/>
</dbReference>
<dbReference type="HOGENOM" id="CLU_116237_1_1_6"/>
<evidence type="ECO:0000313" key="4">
    <source>
        <dbReference type="Proteomes" id="UP000009102"/>
    </source>
</evidence>
<organism evidence="3 4">
    <name type="scientific">Halothiobacillus neapolitanus (strain ATCC 23641 / DSM 15147 / CIP 104769 / NCIMB 8539 / c2)</name>
    <name type="common">Thiobacillus neapolitanus</name>
    <dbReference type="NCBI Taxonomy" id="555778"/>
    <lineage>
        <taxon>Bacteria</taxon>
        <taxon>Pseudomonadati</taxon>
        <taxon>Pseudomonadota</taxon>
        <taxon>Gammaproteobacteria</taxon>
        <taxon>Chromatiales</taxon>
        <taxon>Halothiobacillaceae</taxon>
        <taxon>Halothiobacillus</taxon>
    </lineage>
</organism>
<dbReference type="AlphaFoldDB" id="D0KXR1"/>
<dbReference type="EMBL" id="CP001801">
    <property type="protein sequence ID" value="ACX95234.1"/>
    <property type="molecule type" value="Genomic_DNA"/>
</dbReference>
<dbReference type="CDD" id="cd14797">
    <property type="entry name" value="DUF302"/>
    <property type="match status" value="1"/>
</dbReference>
<feature type="signal peptide" evidence="1">
    <location>
        <begin position="1"/>
        <end position="19"/>
    </location>
</feature>
<evidence type="ECO:0000313" key="3">
    <source>
        <dbReference type="EMBL" id="ACX95234.1"/>
    </source>
</evidence>
<dbReference type="SUPFAM" id="SSF103247">
    <property type="entry name" value="TT1751-like"/>
    <property type="match status" value="1"/>
</dbReference>
<dbReference type="Proteomes" id="UP000009102">
    <property type="component" value="Chromosome"/>
</dbReference>
<reference evidence="3 4" key="1">
    <citation type="submission" date="2009-10" db="EMBL/GenBank/DDBJ databases">
        <title>Complete sequence of Halothiobacillus neapolitanus c2.</title>
        <authorList>
            <consortium name="US DOE Joint Genome Institute"/>
            <person name="Lucas S."/>
            <person name="Copeland A."/>
            <person name="Lapidus A."/>
            <person name="Glavina del Rio T."/>
            <person name="Tice H."/>
            <person name="Bruce D."/>
            <person name="Goodwin L."/>
            <person name="Pitluck S."/>
            <person name="Davenport K."/>
            <person name="Brettin T."/>
            <person name="Detter J.C."/>
            <person name="Han C."/>
            <person name="Tapia R."/>
            <person name="Larimer F."/>
            <person name="Land M."/>
            <person name="Hauser L."/>
            <person name="Kyrpides N."/>
            <person name="Mikhailova N."/>
            <person name="Kerfeld C."/>
            <person name="Cannon G."/>
            <person name="Heinhort S."/>
        </authorList>
    </citation>
    <scope>NUCLEOTIDE SEQUENCE [LARGE SCALE GENOMIC DNA]</scope>
    <source>
        <strain evidence="4">ATCC 23641 / c2</strain>
    </source>
</reference>
<keyword evidence="4" id="KW-1185">Reference proteome</keyword>
<sequence length="148" mass="16251">MRAILFIFLFLSFSSSAMADEGMIEQASPYSVTQTMQRLEMAIRKGGLTIFAVIDHAKGAAKVGQKLRPTQLIIFGSPKGGTPLMQCNQTAGIDLPLKILVWENAQGKVMLGYNDPVWIAKRHNVPDCAVAPKLHKNMAKLVQKALEQ</sequence>
<dbReference type="Pfam" id="PF03625">
    <property type="entry name" value="DUF302"/>
    <property type="match status" value="1"/>
</dbReference>
<keyword evidence="1" id="KW-0732">Signal</keyword>
<evidence type="ECO:0000259" key="2">
    <source>
        <dbReference type="Pfam" id="PF03625"/>
    </source>
</evidence>
<evidence type="ECO:0000256" key="1">
    <source>
        <dbReference type="SAM" id="SignalP"/>
    </source>
</evidence>
<feature type="domain" description="DUF302" evidence="2">
    <location>
        <begin position="54"/>
        <end position="116"/>
    </location>
</feature>
<dbReference type="InterPro" id="IPR005180">
    <property type="entry name" value="DUF302"/>
</dbReference>